<organism evidence="2 3">
    <name type="scientific">Pseudomonas aestuarii</name>
    <dbReference type="NCBI Taxonomy" id="3018340"/>
    <lineage>
        <taxon>Bacteria</taxon>
        <taxon>Pseudomonadati</taxon>
        <taxon>Pseudomonadota</taxon>
        <taxon>Gammaproteobacteria</taxon>
        <taxon>Pseudomonadales</taxon>
        <taxon>Pseudomonadaceae</taxon>
        <taxon>Pseudomonas</taxon>
    </lineage>
</organism>
<name>A0ABT4XG56_9PSED</name>
<evidence type="ECO:0000313" key="2">
    <source>
        <dbReference type="EMBL" id="MDA7087172.1"/>
    </source>
</evidence>
<gene>
    <name evidence="2" type="ORF">PH586_12335</name>
</gene>
<dbReference type="Pfam" id="PF00561">
    <property type="entry name" value="Abhydrolase_1"/>
    <property type="match status" value="1"/>
</dbReference>
<proteinExistence type="predicted"/>
<accession>A0ABT4XG56</accession>
<sequence length="306" mass="34467">MRPETAIVEIHGKYQIHTEHYRNPAADKTIILVNGSLATTAFFAQTVRYLQPRFNVLLYDQPYAGQSKAHNCHDRPIRKEDEAEILLELIEHFRANQVLSFSWGGAATLLALAQRPRGIERAVISSFAARVNQPMRDYLERGVNLLLAGDRDNVGRLINGTIGKHLPPLLKRFNQRHISSLAEHEYLQMHFHVREVLAEEAQCYLDCAKAIEIPLLFVNGERDEYTTAADARLFAEHVRQCQFRTIADAGHFLDMEHKTAWHDTRQALLGFLQPATAVPAMATSAPLLDGQRYTAAGSRPAQRVAG</sequence>
<dbReference type="InterPro" id="IPR029058">
    <property type="entry name" value="AB_hydrolase_fold"/>
</dbReference>
<dbReference type="EMBL" id="JAQJZJ010000005">
    <property type="protein sequence ID" value="MDA7087172.1"/>
    <property type="molecule type" value="Genomic_DNA"/>
</dbReference>
<protein>
    <submittedName>
        <fullName evidence="2">Alpha/beta hydrolase</fullName>
    </submittedName>
</protein>
<evidence type="ECO:0000259" key="1">
    <source>
        <dbReference type="Pfam" id="PF00561"/>
    </source>
</evidence>
<keyword evidence="2" id="KW-0378">Hydrolase</keyword>
<dbReference type="SUPFAM" id="SSF53474">
    <property type="entry name" value="alpha/beta-Hydrolases"/>
    <property type="match status" value="1"/>
</dbReference>
<dbReference type="PANTHER" id="PTHR43194">
    <property type="entry name" value="HYDROLASE ALPHA/BETA FOLD FAMILY"/>
    <property type="match status" value="1"/>
</dbReference>
<dbReference type="Gene3D" id="3.40.50.1820">
    <property type="entry name" value="alpha/beta hydrolase"/>
    <property type="match status" value="1"/>
</dbReference>
<dbReference type="RefSeq" id="WP_271348059.1">
    <property type="nucleotide sequence ID" value="NZ_JAQJZJ010000005.1"/>
</dbReference>
<keyword evidence="3" id="KW-1185">Reference proteome</keyword>
<dbReference type="InterPro" id="IPR050228">
    <property type="entry name" value="Carboxylesterase_BioH"/>
</dbReference>
<feature type="domain" description="AB hydrolase-1" evidence="1">
    <location>
        <begin position="29"/>
        <end position="257"/>
    </location>
</feature>
<dbReference type="InterPro" id="IPR000073">
    <property type="entry name" value="AB_hydrolase_1"/>
</dbReference>
<reference evidence="2 3" key="1">
    <citation type="submission" date="2023-01" db="EMBL/GenBank/DDBJ databases">
        <title>Pseudomonas SA3-5T sp. nov., isolated from tidal flat sediment.</title>
        <authorList>
            <person name="Kim H.S."/>
            <person name="Kim J.-S."/>
            <person name="Suh M.K."/>
            <person name="Eom M.K."/>
            <person name="Lee J.-S."/>
        </authorList>
    </citation>
    <scope>NUCLEOTIDE SEQUENCE [LARGE SCALE GENOMIC DNA]</scope>
    <source>
        <strain evidence="2 3">SA3-5</strain>
    </source>
</reference>
<dbReference type="PANTHER" id="PTHR43194:SF5">
    <property type="entry name" value="PIMELOYL-[ACYL-CARRIER PROTEIN] METHYL ESTER ESTERASE"/>
    <property type="match status" value="1"/>
</dbReference>
<dbReference type="Proteomes" id="UP001212042">
    <property type="component" value="Unassembled WGS sequence"/>
</dbReference>
<dbReference type="GO" id="GO:0016787">
    <property type="term" value="F:hydrolase activity"/>
    <property type="evidence" value="ECO:0007669"/>
    <property type="project" value="UniProtKB-KW"/>
</dbReference>
<comment type="caution">
    <text evidence="2">The sequence shown here is derived from an EMBL/GenBank/DDBJ whole genome shotgun (WGS) entry which is preliminary data.</text>
</comment>
<evidence type="ECO:0000313" key="3">
    <source>
        <dbReference type="Proteomes" id="UP001212042"/>
    </source>
</evidence>